<dbReference type="InterPro" id="IPR039750">
    <property type="entry name" value="DRC1/DRC2"/>
</dbReference>
<protein>
    <recommendedName>
        <fullName evidence="10">Dynein regulatory complex subunit 2</fullName>
    </recommendedName>
    <alternativeName>
        <fullName evidence="11">Coiled-coil domain-containing protein 65</fullName>
    </alternativeName>
</protein>
<evidence type="ECO:0000256" key="10">
    <source>
        <dbReference type="ARBA" id="ARBA00040899"/>
    </source>
</evidence>
<dbReference type="InParanoid" id="A0A2J7RRB3"/>
<dbReference type="GO" id="GO:0003352">
    <property type="term" value="P:regulation of cilium movement"/>
    <property type="evidence" value="ECO:0007669"/>
    <property type="project" value="TreeGrafter"/>
</dbReference>
<dbReference type="PANTHER" id="PTHR21625:SF0">
    <property type="entry name" value="DYNEIN REGULATORY COMPLEX SUBUNIT 2"/>
    <property type="match status" value="1"/>
</dbReference>
<evidence type="ECO:0000256" key="1">
    <source>
        <dbReference type="ARBA" id="ARBA00004611"/>
    </source>
</evidence>
<dbReference type="FunCoup" id="A0A2J7RRB3">
    <property type="interactions" value="28"/>
</dbReference>
<evidence type="ECO:0000313" key="15">
    <source>
        <dbReference type="EMBL" id="PNF43373.1"/>
    </source>
</evidence>
<dbReference type="STRING" id="105785.A0A2J7RRB3"/>
<keyword evidence="7" id="KW-0966">Cell projection</keyword>
<dbReference type="InterPro" id="IPR039505">
    <property type="entry name" value="DRC1/2_N"/>
</dbReference>
<dbReference type="OrthoDB" id="7760980at2759"/>
<keyword evidence="2" id="KW-0963">Cytoplasm</keyword>
<evidence type="ECO:0000256" key="8">
    <source>
        <dbReference type="ARBA" id="ARBA00037841"/>
    </source>
</evidence>
<gene>
    <name evidence="15" type="ORF">B7P43_G13920</name>
</gene>
<evidence type="ECO:0000256" key="3">
    <source>
        <dbReference type="ARBA" id="ARBA00022846"/>
    </source>
</evidence>
<proteinExistence type="inferred from homology"/>
<evidence type="ECO:0000256" key="2">
    <source>
        <dbReference type="ARBA" id="ARBA00022490"/>
    </source>
</evidence>
<comment type="subcellular location">
    <subcellularLocation>
        <location evidence="1">Cytoplasm</location>
        <location evidence="1">Cytoskeleton</location>
        <location evidence="1">Flagellum axoneme</location>
    </subcellularLocation>
    <subcellularLocation>
        <location evidence="8">Cytoplasm</location>
        <location evidence="8">Cytoskeleton</location>
        <location evidence="8">Flagellum basal body</location>
    </subcellularLocation>
</comment>
<feature type="domain" description="Dynein regulatory complex protein 1/2 N-terminal" evidence="14">
    <location>
        <begin position="26"/>
        <end position="127"/>
    </location>
</feature>
<keyword evidence="6" id="KW-0206">Cytoskeleton</keyword>
<evidence type="ECO:0000256" key="11">
    <source>
        <dbReference type="ARBA" id="ARBA00041517"/>
    </source>
</evidence>
<dbReference type="GO" id="GO:0060285">
    <property type="term" value="P:cilium-dependent cell motility"/>
    <property type="evidence" value="ECO:0007669"/>
    <property type="project" value="TreeGrafter"/>
</dbReference>
<evidence type="ECO:0000256" key="9">
    <source>
        <dbReference type="ARBA" id="ARBA00038424"/>
    </source>
</evidence>
<keyword evidence="4 13" id="KW-0175">Coiled coil</keyword>
<feature type="coiled-coil region" evidence="13">
    <location>
        <begin position="95"/>
        <end position="155"/>
    </location>
</feature>
<dbReference type="GO" id="GO:0070286">
    <property type="term" value="P:axonemal dynein complex assembly"/>
    <property type="evidence" value="ECO:0007669"/>
    <property type="project" value="InterPro"/>
</dbReference>
<keyword evidence="16" id="KW-1185">Reference proteome</keyword>
<evidence type="ECO:0000256" key="4">
    <source>
        <dbReference type="ARBA" id="ARBA00023054"/>
    </source>
</evidence>
<reference evidence="15 16" key="1">
    <citation type="submission" date="2017-12" db="EMBL/GenBank/DDBJ databases">
        <title>Hemimetabolous genomes reveal molecular basis of termite eusociality.</title>
        <authorList>
            <person name="Harrison M.C."/>
            <person name="Jongepier E."/>
            <person name="Robertson H.M."/>
            <person name="Arning N."/>
            <person name="Bitard-Feildel T."/>
            <person name="Chao H."/>
            <person name="Childers C.P."/>
            <person name="Dinh H."/>
            <person name="Doddapaneni H."/>
            <person name="Dugan S."/>
            <person name="Gowin J."/>
            <person name="Greiner C."/>
            <person name="Han Y."/>
            <person name="Hu H."/>
            <person name="Hughes D.S.T."/>
            <person name="Huylmans A.-K."/>
            <person name="Kemena C."/>
            <person name="Kremer L.P.M."/>
            <person name="Lee S.L."/>
            <person name="Lopez-Ezquerra A."/>
            <person name="Mallet L."/>
            <person name="Monroy-Kuhn J.M."/>
            <person name="Moser A."/>
            <person name="Murali S.C."/>
            <person name="Muzny D.M."/>
            <person name="Otani S."/>
            <person name="Piulachs M.-D."/>
            <person name="Poelchau M."/>
            <person name="Qu J."/>
            <person name="Schaub F."/>
            <person name="Wada-Katsumata A."/>
            <person name="Worley K.C."/>
            <person name="Xie Q."/>
            <person name="Ylla G."/>
            <person name="Poulsen M."/>
            <person name="Gibbs R.A."/>
            <person name="Schal C."/>
            <person name="Richards S."/>
            <person name="Belles X."/>
            <person name="Korb J."/>
            <person name="Bornberg-Bauer E."/>
        </authorList>
    </citation>
    <scope>NUCLEOTIDE SEQUENCE [LARGE SCALE GENOMIC DNA]</scope>
    <source>
        <tissue evidence="15">Whole body</tissue>
    </source>
</reference>
<dbReference type="PANTHER" id="PTHR21625">
    <property type="entry name" value="NYD-SP28 PROTEIN"/>
    <property type="match status" value="1"/>
</dbReference>
<dbReference type="GO" id="GO:0005858">
    <property type="term" value="C:axonemal dynein complex"/>
    <property type="evidence" value="ECO:0007669"/>
    <property type="project" value="InterPro"/>
</dbReference>
<comment type="caution">
    <text evidence="15">The sequence shown here is derived from an EMBL/GenBank/DDBJ whole genome shotgun (WGS) entry which is preliminary data.</text>
</comment>
<organism evidence="15 16">
    <name type="scientific">Cryptotermes secundus</name>
    <dbReference type="NCBI Taxonomy" id="105785"/>
    <lineage>
        <taxon>Eukaryota</taxon>
        <taxon>Metazoa</taxon>
        <taxon>Ecdysozoa</taxon>
        <taxon>Arthropoda</taxon>
        <taxon>Hexapoda</taxon>
        <taxon>Insecta</taxon>
        <taxon>Pterygota</taxon>
        <taxon>Neoptera</taxon>
        <taxon>Polyneoptera</taxon>
        <taxon>Dictyoptera</taxon>
        <taxon>Blattodea</taxon>
        <taxon>Blattoidea</taxon>
        <taxon>Termitoidae</taxon>
        <taxon>Kalotermitidae</taxon>
        <taxon>Cryptotermitinae</taxon>
        <taxon>Cryptotermes</taxon>
    </lineage>
</organism>
<comment type="similarity">
    <text evidence="9">Belongs to the DRC2 family.</text>
</comment>
<comment type="function">
    <text evidence="12">Component of the nexin-dynein regulatory complex (N-DRC), a key regulator of ciliary/flagellar motility which maintains the alignment and integrity of the distal axoneme and regulates microtubule sliding in motile axonemes. Plays a critical role in the assembly of N-DRC and also stabilizes the assembly of multiple inner dynein arms and radial spokes. Coassembles with DRC1 to form a central scaffold needed for assembly of the N-DRC and its attachment to the outer doublet microtubules.</text>
</comment>
<name>A0A2J7RRB3_9NEOP</name>
<keyword evidence="5" id="KW-0969">Cilium</keyword>
<dbReference type="AlphaFoldDB" id="A0A2J7RRB3"/>
<evidence type="ECO:0000259" key="14">
    <source>
        <dbReference type="Pfam" id="PF14772"/>
    </source>
</evidence>
<dbReference type="Proteomes" id="UP000235965">
    <property type="component" value="Unassembled WGS sequence"/>
</dbReference>
<evidence type="ECO:0000256" key="7">
    <source>
        <dbReference type="ARBA" id="ARBA00023273"/>
    </source>
</evidence>
<dbReference type="EMBL" id="NEVH01000610">
    <property type="protein sequence ID" value="PNF43373.1"/>
    <property type="molecule type" value="Genomic_DNA"/>
</dbReference>
<evidence type="ECO:0000256" key="12">
    <source>
        <dbReference type="ARBA" id="ARBA00045865"/>
    </source>
</evidence>
<evidence type="ECO:0000256" key="13">
    <source>
        <dbReference type="SAM" id="Coils"/>
    </source>
</evidence>
<evidence type="ECO:0000256" key="5">
    <source>
        <dbReference type="ARBA" id="ARBA00023069"/>
    </source>
</evidence>
<sequence>MANKKKGKGSKLSRMTEEERARYLQHRAAIEEEARRRKQQLIATFMKNKLKHEEAFTRLNLAKINQHWRQILRQIKTKELKQDLENLWDLFGHVMESKNHVIENLLKELDQSEEQYARNFQSHAETIDQLIVLHAKQLEELREAYVRDKKSLTLEALREEQRILSGAKYNEEHLQTINFQMQEDMKSWISVWKENHTLKSDEVRNNMLSVTDWVQHDSKSKLENLWKEFQDTLQEYINSTEDKRNQYAELKAQDELSSETISKQSKILTYFYELITRLKKQLASLKMLQKQKIDDLKAQHSYYGQYFFSLRNQLVYNKKFDEKQLSFLIVSSNEVIKELELLCEKGERILHLASVCRRMETEREKVLPFVTSPHTSTILSQVEQDHLETAYKEVPKEPLAKEVFNYMKLDNFWRRYNRAYLERAALSLHKETLILENQQLTRALQQYLATMAQGKHHSPLLGTSLSVARPVSTHIIREHINLMPNTGEEKEKCKRQPKVRPVTCIEANTSVAVRHMLRCGAFQT</sequence>
<keyword evidence="3" id="KW-0282">Flagellum</keyword>
<accession>A0A2J7RRB3</accession>
<evidence type="ECO:0000256" key="6">
    <source>
        <dbReference type="ARBA" id="ARBA00023212"/>
    </source>
</evidence>
<evidence type="ECO:0000313" key="16">
    <source>
        <dbReference type="Proteomes" id="UP000235965"/>
    </source>
</evidence>
<dbReference type="Pfam" id="PF14772">
    <property type="entry name" value="NYD-SP28"/>
    <property type="match status" value="1"/>
</dbReference>